<protein>
    <submittedName>
        <fullName evidence="1">Uncharacterized protein</fullName>
    </submittedName>
</protein>
<dbReference type="AlphaFoldDB" id="A0A2P2NAZ6"/>
<dbReference type="EMBL" id="GGEC01059165">
    <property type="protein sequence ID" value="MBX39649.1"/>
    <property type="molecule type" value="Transcribed_RNA"/>
</dbReference>
<reference evidence="1" key="1">
    <citation type="submission" date="2018-02" db="EMBL/GenBank/DDBJ databases">
        <title>Rhizophora mucronata_Transcriptome.</title>
        <authorList>
            <person name="Meera S.P."/>
            <person name="Sreeshan A."/>
            <person name="Augustine A."/>
        </authorList>
    </citation>
    <scope>NUCLEOTIDE SEQUENCE</scope>
    <source>
        <tissue evidence="1">Leaf</tissue>
    </source>
</reference>
<accession>A0A2P2NAZ6</accession>
<name>A0A2P2NAZ6_RHIMU</name>
<organism evidence="1">
    <name type="scientific">Rhizophora mucronata</name>
    <name type="common">Asiatic mangrove</name>
    <dbReference type="NCBI Taxonomy" id="61149"/>
    <lineage>
        <taxon>Eukaryota</taxon>
        <taxon>Viridiplantae</taxon>
        <taxon>Streptophyta</taxon>
        <taxon>Embryophyta</taxon>
        <taxon>Tracheophyta</taxon>
        <taxon>Spermatophyta</taxon>
        <taxon>Magnoliopsida</taxon>
        <taxon>eudicotyledons</taxon>
        <taxon>Gunneridae</taxon>
        <taxon>Pentapetalae</taxon>
        <taxon>rosids</taxon>
        <taxon>fabids</taxon>
        <taxon>Malpighiales</taxon>
        <taxon>Rhizophoraceae</taxon>
        <taxon>Rhizophora</taxon>
    </lineage>
</organism>
<evidence type="ECO:0000313" key="1">
    <source>
        <dbReference type="EMBL" id="MBX39649.1"/>
    </source>
</evidence>
<proteinExistence type="predicted"/>
<sequence length="17" mass="1917">MPLMASSPNRLAILQFK</sequence>